<proteinExistence type="predicted"/>
<dbReference type="EMBL" id="GL377572">
    <property type="protein sequence ID" value="EFJ32822.1"/>
    <property type="molecule type" value="Genomic_DNA"/>
</dbReference>
<dbReference type="Gramene" id="EFJ32822">
    <property type="protein sequence ID" value="EFJ32822"/>
    <property type="gene ID" value="SELMODRAFT_407964"/>
</dbReference>
<dbReference type="PANTHER" id="PTHR33129:SF3">
    <property type="entry name" value="HOT SPOT (RHS) PROTEIN, PUTATIVE-RELATED"/>
    <property type="match status" value="1"/>
</dbReference>
<keyword evidence="2" id="KW-1185">Reference proteome</keyword>
<reference evidence="1 2" key="1">
    <citation type="journal article" date="2011" name="Science">
        <title>The Selaginella genome identifies genetic changes associated with the evolution of vascular plants.</title>
        <authorList>
            <person name="Banks J.A."/>
            <person name="Nishiyama T."/>
            <person name="Hasebe M."/>
            <person name="Bowman J.L."/>
            <person name="Gribskov M."/>
            <person name="dePamphilis C."/>
            <person name="Albert V.A."/>
            <person name="Aono N."/>
            <person name="Aoyama T."/>
            <person name="Ambrose B.A."/>
            <person name="Ashton N.W."/>
            <person name="Axtell M.J."/>
            <person name="Barker E."/>
            <person name="Barker M.S."/>
            <person name="Bennetzen J.L."/>
            <person name="Bonawitz N.D."/>
            <person name="Chapple C."/>
            <person name="Cheng C."/>
            <person name="Correa L.G."/>
            <person name="Dacre M."/>
            <person name="DeBarry J."/>
            <person name="Dreyer I."/>
            <person name="Elias M."/>
            <person name="Engstrom E.M."/>
            <person name="Estelle M."/>
            <person name="Feng L."/>
            <person name="Finet C."/>
            <person name="Floyd S.K."/>
            <person name="Frommer W.B."/>
            <person name="Fujita T."/>
            <person name="Gramzow L."/>
            <person name="Gutensohn M."/>
            <person name="Harholt J."/>
            <person name="Hattori M."/>
            <person name="Heyl A."/>
            <person name="Hirai T."/>
            <person name="Hiwatashi Y."/>
            <person name="Ishikawa M."/>
            <person name="Iwata M."/>
            <person name="Karol K.G."/>
            <person name="Koehler B."/>
            <person name="Kolukisaoglu U."/>
            <person name="Kubo M."/>
            <person name="Kurata T."/>
            <person name="Lalonde S."/>
            <person name="Li K."/>
            <person name="Li Y."/>
            <person name="Litt A."/>
            <person name="Lyons E."/>
            <person name="Manning G."/>
            <person name="Maruyama T."/>
            <person name="Michael T.P."/>
            <person name="Mikami K."/>
            <person name="Miyazaki S."/>
            <person name="Morinaga S."/>
            <person name="Murata T."/>
            <person name="Mueller-Roeber B."/>
            <person name="Nelson D.R."/>
            <person name="Obara M."/>
            <person name="Oguri Y."/>
            <person name="Olmstead R.G."/>
            <person name="Onodera N."/>
            <person name="Petersen B.L."/>
            <person name="Pils B."/>
            <person name="Prigge M."/>
            <person name="Rensing S.A."/>
            <person name="Riano-Pachon D.M."/>
            <person name="Roberts A.W."/>
            <person name="Sato Y."/>
            <person name="Scheller H.V."/>
            <person name="Schulz B."/>
            <person name="Schulz C."/>
            <person name="Shakirov E.V."/>
            <person name="Shibagaki N."/>
            <person name="Shinohara N."/>
            <person name="Shippen D.E."/>
            <person name="Soerensen I."/>
            <person name="Sotooka R."/>
            <person name="Sugimoto N."/>
            <person name="Sugita M."/>
            <person name="Sumikawa N."/>
            <person name="Tanurdzic M."/>
            <person name="Theissen G."/>
            <person name="Ulvskov P."/>
            <person name="Wakazuki S."/>
            <person name="Weng J.K."/>
            <person name="Willats W.W."/>
            <person name="Wipf D."/>
            <person name="Wolf P.G."/>
            <person name="Yang L."/>
            <person name="Zimmer A.D."/>
            <person name="Zhu Q."/>
            <person name="Mitros T."/>
            <person name="Hellsten U."/>
            <person name="Loque D."/>
            <person name="Otillar R."/>
            <person name="Salamov A."/>
            <person name="Schmutz J."/>
            <person name="Shapiro H."/>
            <person name="Lindquist E."/>
            <person name="Lucas S."/>
            <person name="Rokhsar D."/>
            <person name="Grigoriev I.V."/>
        </authorList>
    </citation>
    <scope>NUCLEOTIDE SEQUENCE [LARGE SCALE GENOMIC DNA]</scope>
</reference>
<dbReference type="InterPro" id="IPR052980">
    <property type="entry name" value="Crinkler_effector"/>
</dbReference>
<dbReference type="PANTHER" id="PTHR33129">
    <property type="entry name" value="PROTEIN KINASE DOMAIN-CONTAINING PROTEIN-RELATED"/>
    <property type="match status" value="1"/>
</dbReference>
<dbReference type="Proteomes" id="UP000001514">
    <property type="component" value="Unassembled WGS sequence"/>
</dbReference>
<gene>
    <name evidence="1" type="ORF">SELMODRAFT_407964</name>
</gene>
<evidence type="ECO:0000313" key="2">
    <source>
        <dbReference type="Proteomes" id="UP000001514"/>
    </source>
</evidence>
<dbReference type="HOGENOM" id="CLU_506621_0_0_1"/>
<evidence type="ECO:0008006" key="3">
    <source>
        <dbReference type="Google" id="ProtNLM"/>
    </source>
</evidence>
<accession>D8R5C7</accession>
<name>D8R5C7_SELML</name>
<evidence type="ECO:0000313" key="1">
    <source>
        <dbReference type="EMBL" id="EFJ32822.1"/>
    </source>
</evidence>
<sequence>MTARLLAACIPAAQRAPIPGWSRGLQDLQDLREKAAAIADAQHKQLEAFSQTLLLDEPGGKFLQLPRVLTGLWRYSGKHEPLVYMRSCYGKILDLIWAHSETSEVASVVALGTPGIGKSGFLFVLLWELLHKRCWNLIILKFRESDRYYAFDKDGKVSSTIDPVVATTWVHAEEKGTVWYLADWKFNENHRSLPCKTVITTLSEREQKHHRDDVIRLFVPTWSREEIHTLNDRVFKHPKAEVDDRFDKWGGVPRHVLSKTSIHQRQELEDAIHSIACTVCDRKRLFVANAGYASDLVYHITVKDDDAYAIATKKLATLYVTDKLAAFLNIDVLDRVLNYDRATADSENGVYAEFFDRKFHLLLLHGCYMLSVMMNKKGPSGPEEQAKSFIKAMDLMLIETEFPKDITPEQLDHTVIKPKDRDNTDWDIICSRRVLQLMVSDKRRDEGLFPYGQRPGWTKAFDFLRSVYKDGSLELVFVVPLVKFSTFSVTVHGETLGDARLRIMNDYAAAGIENDMVIIKHYSVTLKDIMVQKSHKSD</sequence>
<dbReference type="KEGG" id="smo:SELMODRAFT_407964"/>
<dbReference type="AlphaFoldDB" id="D8R5C7"/>
<protein>
    <recommendedName>
        <fullName evidence="3">Crinkler (CRN) family protein</fullName>
    </recommendedName>
</protein>
<dbReference type="InParanoid" id="D8R5C7"/>
<organism evidence="2">
    <name type="scientific">Selaginella moellendorffii</name>
    <name type="common">Spikemoss</name>
    <dbReference type="NCBI Taxonomy" id="88036"/>
    <lineage>
        <taxon>Eukaryota</taxon>
        <taxon>Viridiplantae</taxon>
        <taxon>Streptophyta</taxon>
        <taxon>Embryophyta</taxon>
        <taxon>Tracheophyta</taxon>
        <taxon>Lycopodiopsida</taxon>
        <taxon>Selaginellales</taxon>
        <taxon>Selaginellaceae</taxon>
        <taxon>Selaginella</taxon>
    </lineage>
</organism>